<dbReference type="InterPro" id="IPR004360">
    <property type="entry name" value="Glyas_Fos-R_dOase_dom"/>
</dbReference>
<protein>
    <submittedName>
        <fullName evidence="2">Catechol 2,3-dioxygenase-like lactoylglutathione lyase family enzyme</fullName>
    </submittedName>
</protein>
<dbReference type="EMBL" id="RBID01000011">
    <property type="protein sequence ID" value="RKQ60925.1"/>
    <property type="molecule type" value="Genomic_DNA"/>
</dbReference>
<proteinExistence type="predicted"/>
<evidence type="ECO:0000313" key="2">
    <source>
        <dbReference type="EMBL" id="RKQ60925.1"/>
    </source>
</evidence>
<dbReference type="GO" id="GO:0016829">
    <property type="term" value="F:lyase activity"/>
    <property type="evidence" value="ECO:0007669"/>
    <property type="project" value="UniProtKB-KW"/>
</dbReference>
<reference evidence="2 3" key="1">
    <citation type="submission" date="2018-10" db="EMBL/GenBank/DDBJ databases">
        <title>Genomic Encyclopedia of Type Strains, Phase IV (KMG-IV): sequencing the most valuable type-strain genomes for metagenomic binning, comparative biology and taxonomic classification.</title>
        <authorList>
            <person name="Goeker M."/>
        </authorList>
    </citation>
    <scope>NUCLEOTIDE SEQUENCE [LARGE SCALE GENOMIC DNA]</scope>
    <source>
        <strain evidence="2 3">DSM 3303</strain>
    </source>
</reference>
<evidence type="ECO:0000313" key="3">
    <source>
        <dbReference type="Proteomes" id="UP000279384"/>
    </source>
</evidence>
<dbReference type="InterPro" id="IPR037523">
    <property type="entry name" value="VOC_core"/>
</dbReference>
<dbReference type="SUPFAM" id="SSF54593">
    <property type="entry name" value="Glyoxalase/Bleomycin resistance protein/Dihydroxybiphenyl dioxygenase"/>
    <property type="match status" value="1"/>
</dbReference>
<dbReference type="InterPro" id="IPR029068">
    <property type="entry name" value="Glyas_Bleomycin-R_OHBP_Dase"/>
</dbReference>
<gene>
    <name evidence="2" type="ORF">C8E02_0684</name>
</gene>
<keyword evidence="2" id="KW-0456">Lyase</keyword>
<dbReference type="GO" id="GO:0051213">
    <property type="term" value="F:dioxygenase activity"/>
    <property type="evidence" value="ECO:0007669"/>
    <property type="project" value="UniProtKB-KW"/>
</dbReference>
<accession>A0A495BIS2</accession>
<dbReference type="Proteomes" id="UP000279384">
    <property type="component" value="Unassembled WGS sequence"/>
</dbReference>
<dbReference type="PROSITE" id="PS51819">
    <property type="entry name" value="VOC"/>
    <property type="match status" value="1"/>
</dbReference>
<dbReference type="RefSeq" id="WP_047967284.1">
    <property type="nucleotide sequence ID" value="NZ_RBID01000011.1"/>
</dbReference>
<keyword evidence="2" id="KW-0223">Dioxygenase</keyword>
<comment type="caution">
    <text evidence="2">The sequence shown here is derived from an EMBL/GenBank/DDBJ whole genome shotgun (WGS) entry which is preliminary data.</text>
</comment>
<dbReference type="AlphaFoldDB" id="A0A495BIS2"/>
<name>A0A495BIS2_VOGIN</name>
<sequence>MLTLAKIDHLHIKVNDTAKALDWYQRVLGMVPDVRYKHLQDGPHGVLMLTNPSASVRLALSQDEAAIVAAGAVAFGVSGHDFMEWLDRLAVERVVSRDGQTIARDSVHDHGFFCSVSFVDPFGNPYEIVSYDHTWLAGKLKLKRA</sequence>
<organism evidence="2 3">
    <name type="scientific">Vogesella indigofera</name>
    <name type="common">Pseudomonas indigofera</name>
    <dbReference type="NCBI Taxonomy" id="45465"/>
    <lineage>
        <taxon>Bacteria</taxon>
        <taxon>Pseudomonadati</taxon>
        <taxon>Pseudomonadota</taxon>
        <taxon>Betaproteobacteria</taxon>
        <taxon>Neisseriales</taxon>
        <taxon>Chromobacteriaceae</taxon>
        <taxon>Vogesella</taxon>
    </lineage>
</organism>
<feature type="domain" description="VOC" evidence="1">
    <location>
        <begin position="6"/>
        <end position="131"/>
    </location>
</feature>
<dbReference type="CDD" id="cd06587">
    <property type="entry name" value="VOC"/>
    <property type="match status" value="1"/>
</dbReference>
<evidence type="ECO:0000259" key="1">
    <source>
        <dbReference type="PROSITE" id="PS51819"/>
    </source>
</evidence>
<dbReference type="Pfam" id="PF00903">
    <property type="entry name" value="Glyoxalase"/>
    <property type="match status" value="1"/>
</dbReference>
<dbReference type="Gene3D" id="3.10.180.10">
    <property type="entry name" value="2,3-Dihydroxybiphenyl 1,2-Dioxygenase, domain 1"/>
    <property type="match status" value="1"/>
</dbReference>
<keyword evidence="2" id="KW-0560">Oxidoreductase</keyword>